<keyword evidence="2" id="KW-1185">Reference proteome</keyword>
<comment type="caution">
    <text evidence="1">The sequence shown here is derived from an EMBL/GenBank/DDBJ whole genome shotgun (WGS) entry which is preliminary data.</text>
</comment>
<proteinExistence type="predicted"/>
<reference evidence="1 2" key="1">
    <citation type="submission" date="2023-02" db="EMBL/GenBank/DDBJ databases">
        <title>LHISI_Scaffold_Assembly.</title>
        <authorList>
            <person name="Stuart O.P."/>
            <person name="Cleave R."/>
            <person name="Magrath M.J.L."/>
            <person name="Mikheyev A.S."/>
        </authorList>
    </citation>
    <scope>NUCLEOTIDE SEQUENCE [LARGE SCALE GENOMIC DNA]</scope>
    <source>
        <strain evidence="1">Daus_M_001</strain>
        <tissue evidence="1">Leg muscle</tissue>
    </source>
</reference>
<dbReference type="Proteomes" id="UP001159363">
    <property type="component" value="Chromosome X"/>
</dbReference>
<organism evidence="1 2">
    <name type="scientific">Dryococelus australis</name>
    <dbReference type="NCBI Taxonomy" id="614101"/>
    <lineage>
        <taxon>Eukaryota</taxon>
        <taxon>Metazoa</taxon>
        <taxon>Ecdysozoa</taxon>
        <taxon>Arthropoda</taxon>
        <taxon>Hexapoda</taxon>
        <taxon>Insecta</taxon>
        <taxon>Pterygota</taxon>
        <taxon>Neoptera</taxon>
        <taxon>Polyneoptera</taxon>
        <taxon>Phasmatodea</taxon>
        <taxon>Verophasmatodea</taxon>
        <taxon>Anareolatae</taxon>
        <taxon>Phasmatidae</taxon>
        <taxon>Eurycanthinae</taxon>
        <taxon>Dryococelus</taxon>
    </lineage>
</organism>
<evidence type="ECO:0000313" key="2">
    <source>
        <dbReference type="Proteomes" id="UP001159363"/>
    </source>
</evidence>
<dbReference type="EMBL" id="JARBHB010000004">
    <property type="protein sequence ID" value="KAJ8886992.1"/>
    <property type="molecule type" value="Genomic_DNA"/>
</dbReference>
<protein>
    <submittedName>
        <fullName evidence="1">Uncharacterized protein</fullName>
    </submittedName>
</protein>
<gene>
    <name evidence="1" type="ORF">PR048_013206</name>
</gene>
<evidence type="ECO:0000313" key="1">
    <source>
        <dbReference type="EMBL" id="KAJ8886992.1"/>
    </source>
</evidence>
<accession>A0ABQ9HRL5</accession>
<sequence length="147" mass="17133">MLNATKCKLVFAAIKKLNLITKNNRAGWFVIWIRGSMLHPAVKCVLELSKFGNFTCFNYHHYEYTVVLYYIRNLRPYSRRRQGHSVTPIRQMFLNITPHKRSRLRVTSPLPCMQTTDVAKLQHQRDLHDTVATPATTYTHSCQATQP</sequence>
<name>A0ABQ9HRL5_9NEOP</name>